<reference evidence="2" key="2">
    <citation type="journal article" date="2023" name="Curr. Microbiol.">
        <title>Granulicatella seriolae sp. nov., a Novel Facultative Anaerobe Isolated from Yellowtail Marine Fish.</title>
        <authorList>
            <person name="Lee M."/>
            <person name="Choi Y.J."/>
            <person name="Farooq A."/>
            <person name="Jeong J.B."/>
            <person name="Jung M.Y."/>
        </authorList>
    </citation>
    <scope>NUCLEOTIDE SEQUENCE</scope>
    <source>
        <strain evidence="2">S8</strain>
    </source>
</reference>
<evidence type="ECO:0000313" key="3">
    <source>
        <dbReference type="Proteomes" id="UP001059480"/>
    </source>
</evidence>
<dbReference type="InterPro" id="IPR016181">
    <property type="entry name" value="Acyl_CoA_acyltransferase"/>
</dbReference>
<protein>
    <submittedName>
        <fullName evidence="2">GNAT family N-acetyltransferase</fullName>
        <ecNumber evidence="2">2.3.1.-</ecNumber>
    </submittedName>
</protein>
<name>A0ABT1WP18_9LACT</name>
<comment type="caution">
    <text evidence="2">The sequence shown here is derived from an EMBL/GenBank/DDBJ whole genome shotgun (WGS) entry which is preliminary data.</text>
</comment>
<dbReference type="EC" id="2.3.1.-" evidence="2"/>
<dbReference type="Proteomes" id="UP001059480">
    <property type="component" value="Unassembled WGS sequence"/>
</dbReference>
<dbReference type="Pfam" id="PF13673">
    <property type="entry name" value="Acetyltransf_10"/>
    <property type="match status" value="1"/>
</dbReference>
<keyword evidence="2" id="KW-0808">Transferase</keyword>
<dbReference type="GO" id="GO:0016746">
    <property type="term" value="F:acyltransferase activity"/>
    <property type="evidence" value="ECO:0007669"/>
    <property type="project" value="UniProtKB-KW"/>
</dbReference>
<feature type="domain" description="N-acetyltransferase" evidence="1">
    <location>
        <begin position="6"/>
        <end position="144"/>
    </location>
</feature>
<gene>
    <name evidence="2" type="ORF">NPA36_05045</name>
</gene>
<evidence type="ECO:0000313" key="2">
    <source>
        <dbReference type="EMBL" id="MCQ9209913.1"/>
    </source>
</evidence>
<sequence length="144" mass="16850">MLWNIKKFEQLTNRELFDIYKARVLVFVVEQECPYPEVDDADLNCLHIWTQHNQGVQAYCRLILEEDGIHLGRVLVEQSQRKSGLGRVLVAKALEVIEEWYPNVPIHAQAQAYLEKFYEGFGFKAISDVYLEDDIPHIDMLIEK</sequence>
<keyword evidence="2" id="KW-0012">Acyltransferase</keyword>
<dbReference type="InterPro" id="IPR000182">
    <property type="entry name" value="GNAT_dom"/>
</dbReference>
<reference evidence="2" key="1">
    <citation type="submission" date="2022-07" db="EMBL/GenBank/DDBJ databases">
        <authorList>
            <person name="Jung M.-Y."/>
            <person name="Lee M."/>
        </authorList>
    </citation>
    <scope>NUCLEOTIDE SEQUENCE</scope>
    <source>
        <strain evidence="2">S8</strain>
    </source>
</reference>
<dbReference type="PROSITE" id="PS51186">
    <property type="entry name" value="GNAT"/>
    <property type="match status" value="1"/>
</dbReference>
<dbReference type="RefSeq" id="WP_256945019.1">
    <property type="nucleotide sequence ID" value="NZ_JANHNZ010000003.1"/>
</dbReference>
<accession>A0ABT1WP18</accession>
<evidence type="ECO:0000259" key="1">
    <source>
        <dbReference type="PROSITE" id="PS51186"/>
    </source>
</evidence>
<reference evidence="2" key="3">
    <citation type="journal article" date="2023" name="Microbiol. Resour. Announc.">
        <title>Draft Genome Sequence of Granulicatella sp. Strain S8, Isolated from a Marine Fish, Seriola quinqueradiata.</title>
        <authorList>
            <person name="Lee M."/>
            <person name="Farooq A."/>
            <person name="Jeong J.B."/>
            <person name="Jung M.Y."/>
        </authorList>
    </citation>
    <scope>NUCLEOTIDE SEQUENCE</scope>
    <source>
        <strain evidence="2">S8</strain>
    </source>
</reference>
<dbReference type="Gene3D" id="3.40.630.30">
    <property type="match status" value="1"/>
</dbReference>
<dbReference type="SUPFAM" id="SSF55729">
    <property type="entry name" value="Acyl-CoA N-acyltransferases (Nat)"/>
    <property type="match status" value="1"/>
</dbReference>
<proteinExistence type="predicted"/>
<organism evidence="2 3">
    <name type="scientific">Granulicatella seriolae</name>
    <dbReference type="NCBI Taxonomy" id="2967226"/>
    <lineage>
        <taxon>Bacteria</taxon>
        <taxon>Bacillati</taxon>
        <taxon>Bacillota</taxon>
        <taxon>Bacilli</taxon>
        <taxon>Lactobacillales</taxon>
        <taxon>Carnobacteriaceae</taxon>
        <taxon>Granulicatella</taxon>
    </lineage>
</organism>
<keyword evidence="3" id="KW-1185">Reference proteome</keyword>
<dbReference type="EMBL" id="JANHNZ010000003">
    <property type="protein sequence ID" value="MCQ9209913.1"/>
    <property type="molecule type" value="Genomic_DNA"/>
</dbReference>